<dbReference type="SUPFAM" id="SSF101941">
    <property type="entry name" value="NAC domain"/>
    <property type="match status" value="1"/>
</dbReference>
<dbReference type="AlphaFoldDB" id="A0A4S8IKR6"/>
<dbReference type="PANTHER" id="PTHR31744">
    <property type="entry name" value="PROTEIN CUP-SHAPED COTYLEDON 2-RELATED"/>
    <property type="match status" value="1"/>
</dbReference>
<feature type="domain" description="NAC" evidence="5">
    <location>
        <begin position="12"/>
        <end position="64"/>
    </location>
</feature>
<dbReference type="Proteomes" id="UP000317650">
    <property type="component" value="Chromosome 9"/>
</dbReference>
<evidence type="ECO:0000313" key="7">
    <source>
        <dbReference type="Proteomes" id="UP000317650"/>
    </source>
</evidence>
<gene>
    <name evidence="6" type="ORF">C4D60_Mb09t22480</name>
</gene>
<keyword evidence="7" id="KW-1185">Reference proteome</keyword>
<evidence type="ECO:0000256" key="4">
    <source>
        <dbReference type="ARBA" id="ARBA00023242"/>
    </source>
</evidence>
<proteinExistence type="predicted"/>
<sequence>MNILSMVEAKLPPGFRFHPRDEELICDYLAAKLAGDGGVGFRGWPIMVEDVDLNKCEPWDLPGQLSSLGIIFHMVLSKLVLHNHVLAVMNCLDLLHLLPSHGCHACMQESVFRFPSPRSPWLSFLAFPTTEIVLARSFPPYFPTFSCVLLLHVDHDLFMDYSFCPYRDER</sequence>
<dbReference type="InterPro" id="IPR003441">
    <property type="entry name" value="NAC-dom"/>
</dbReference>
<keyword evidence="1" id="KW-0805">Transcription regulation</keyword>
<comment type="caution">
    <text evidence="6">The sequence shown here is derived from an EMBL/GenBank/DDBJ whole genome shotgun (WGS) entry which is preliminary data.</text>
</comment>
<accession>A0A4S8IKR6</accession>
<protein>
    <recommendedName>
        <fullName evidence="5">NAC domain-containing protein</fullName>
    </recommendedName>
</protein>
<evidence type="ECO:0000259" key="5">
    <source>
        <dbReference type="Pfam" id="PF02365"/>
    </source>
</evidence>
<name>A0A4S8IKR6_MUSBA</name>
<dbReference type="Pfam" id="PF02365">
    <property type="entry name" value="NAM"/>
    <property type="match status" value="1"/>
</dbReference>
<evidence type="ECO:0000256" key="1">
    <source>
        <dbReference type="ARBA" id="ARBA00023015"/>
    </source>
</evidence>
<organism evidence="6 7">
    <name type="scientific">Musa balbisiana</name>
    <name type="common">Banana</name>
    <dbReference type="NCBI Taxonomy" id="52838"/>
    <lineage>
        <taxon>Eukaryota</taxon>
        <taxon>Viridiplantae</taxon>
        <taxon>Streptophyta</taxon>
        <taxon>Embryophyta</taxon>
        <taxon>Tracheophyta</taxon>
        <taxon>Spermatophyta</taxon>
        <taxon>Magnoliopsida</taxon>
        <taxon>Liliopsida</taxon>
        <taxon>Zingiberales</taxon>
        <taxon>Musaceae</taxon>
        <taxon>Musa</taxon>
    </lineage>
</organism>
<dbReference type="GO" id="GO:0006355">
    <property type="term" value="P:regulation of DNA-templated transcription"/>
    <property type="evidence" value="ECO:0007669"/>
    <property type="project" value="InterPro"/>
</dbReference>
<dbReference type="InterPro" id="IPR036093">
    <property type="entry name" value="NAC_dom_sf"/>
</dbReference>
<evidence type="ECO:0000256" key="3">
    <source>
        <dbReference type="ARBA" id="ARBA00023163"/>
    </source>
</evidence>
<keyword evidence="4" id="KW-0539">Nucleus</keyword>
<keyword evidence="3" id="KW-0804">Transcription</keyword>
<evidence type="ECO:0000313" key="6">
    <source>
        <dbReference type="EMBL" id="THU48082.1"/>
    </source>
</evidence>
<evidence type="ECO:0000256" key="2">
    <source>
        <dbReference type="ARBA" id="ARBA00023125"/>
    </source>
</evidence>
<dbReference type="EMBL" id="PYDT01000010">
    <property type="protein sequence ID" value="THU48082.1"/>
    <property type="molecule type" value="Genomic_DNA"/>
</dbReference>
<dbReference type="GO" id="GO:0003677">
    <property type="term" value="F:DNA binding"/>
    <property type="evidence" value="ECO:0007669"/>
    <property type="project" value="UniProtKB-KW"/>
</dbReference>
<keyword evidence="2" id="KW-0238">DNA-binding</keyword>
<reference evidence="6 7" key="1">
    <citation type="journal article" date="2019" name="Nat. Plants">
        <title>Genome sequencing of Musa balbisiana reveals subgenome evolution and function divergence in polyploid bananas.</title>
        <authorList>
            <person name="Yao X."/>
        </authorList>
    </citation>
    <scope>NUCLEOTIDE SEQUENCE [LARGE SCALE GENOMIC DNA]</scope>
    <source>
        <strain evidence="7">cv. DH-PKW</strain>
        <tissue evidence="6">Leaves</tissue>
    </source>
</reference>
<dbReference type="PANTHER" id="PTHR31744:SF96">
    <property type="entry name" value="NAC DOMAIN-CONTAINING PROTEIN 21_22"/>
    <property type="match status" value="1"/>
</dbReference>